<reference evidence="2 3" key="1">
    <citation type="journal article" date="2024" name="BMC Biol.">
        <title>Comparative genomics of Ascetosporea gives new insight into the evolutionary basis for animal parasitism in Rhizaria.</title>
        <authorList>
            <person name="Hiltunen Thoren M."/>
            <person name="Onut-Brannstrom I."/>
            <person name="Alfjorden A."/>
            <person name="Peckova H."/>
            <person name="Swords F."/>
            <person name="Hooper C."/>
            <person name="Holzer A.S."/>
            <person name="Bass D."/>
            <person name="Burki F."/>
        </authorList>
    </citation>
    <scope>NUCLEOTIDE SEQUENCE [LARGE SCALE GENOMIC DNA]</scope>
    <source>
        <strain evidence="2">20-A016</strain>
    </source>
</reference>
<keyword evidence="3" id="KW-1185">Reference proteome</keyword>
<accession>A0ABV2ATR2</accession>
<organism evidence="2 3">
    <name type="scientific">Bonamia ostreae</name>
    <dbReference type="NCBI Taxonomy" id="126728"/>
    <lineage>
        <taxon>Eukaryota</taxon>
        <taxon>Sar</taxon>
        <taxon>Rhizaria</taxon>
        <taxon>Endomyxa</taxon>
        <taxon>Ascetosporea</taxon>
        <taxon>Haplosporida</taxon>
        <taxon>Bonamia</taxon>
    </lineage>
</organism>
<feature type="compositionally biased region" description="Basic residues" evidence="1">
    <location>
        <begin position="115"/>
        <end position="143"/>
    </location>
</feature>
<dbReference type="EMBL" id="JBDODL010004308">
    <property type="protein sequence ID" value="MES1923004.1"/>
    <property type="molecule type" value="Genomic_DNA"/>
</dbReference>
<comment type="caution">
    <text evidence="2">The sequence shown here is derived from an EMBL/GenBank/DDBJ whole genome shotgun (WGS) entry which is preliminary data.</text>
</comment>
<dbReference type="Proteomes" id="UP001439008">
    <property type="component" value="Unassembled WGS sequence"/>
</dbReference>
<evidence type="ECO:0000256" key="1">
    <source>
        <dbReference type="SAM" id="MobiDB-lite"/>
    </source>
</evidence>
<name>A0ABV2ATR2_9EUKA</name>
<feature type="region of interest" description="Disordered" evidence="1">
    <location>
        <begin position="108"/>
        <end position="143"/>
    </location>
</feature>
<sequence>MLKKLLLVAGAAIGGIYLTSEEGKSARESLLKKKSAFEPIVKDLLKQTNEILEGSKNIDSKEVKANIDLLVNQAKQSLIDLDLDKTSETIKDAIRVASKQIRKAVNESEKELKNSKKKVVAKKMQVKTRKTQPVKKATVKKAK</sequence>
<evidence type="ECO:0000313" key="2">
    <source>
        <dbReference type="EMBL" id="MES1923004.1"/>
    </source>
</evidence>
<protein>
    <submittedName>
        <fullName evidence="2">Uncharacterized protein</fullName>
    </submittedName>
</protein>
<proteinExistence type="predicted"/>
<evidence type="ECO:0000313" key="3">
    <source>
        <dbReference type="Proteomes" id="UP001439008"/>
    </source>
</evidence>
<gene>
    <name evidence="2" type="ORF">MHBO_004537</name>
</gene>